<comment type="caution">
    <text evidence="1">The sequence shown here is derived from an EMBL/GenBank/DDBJ whole genome shotgun (WGS) entry which is preliminary data.</text>
</comment>
<evidence type="ECO:0000313" key="1">
    <source>
        <dbReference type="EMBL" id="KUM47269.1"/>
    </source>
</evidence>
<organism evidence="1">
    <name type="scientific">Picea glauca</name>
    <name type="common">White spruce</name>
    <name type="synonym">Pinus glauca</name>
    <dbReference type="NCBI Taxonomy" id="3330"/>
    <lineage>
        <taxon>Eukaryota</taxon>
        <taxon>Viridiplantae</taxon>
        <taxon>Streptophyta</taxon>
        <taxon>Embryophyta</taxon>
        <taxon>Tracheophyta</taxon>
        <taxon>Spermatophyta</taxon>
        <taxon>Pinopsida</taxon>
        <taxon>Pinidae</taxon>
        <taxon>Conifers I</taxon>
        <taxon>Pinales</taxon>
        <taxon>Pinaceae</taxon>
        <taxon>Picea</taxon>
    </lineage>
</organism>
<accession>A0A101LXP1</accession>
<protein>
    <submittedName>
        <fullName evidence="1">Uncharacterized protein</fullName>
    </submittedName>
</protein>
<proteinExistence type="predicted"/>
<name>A0A101LXP1_PICGL</name>
<reference evidence="1" key="1">
    <citation type="journal article" date="2015" name="Genome Biol. Evol.">
        <title>Organellar Genomes of White Spruce (Picea glauca): Assembly and Annotation.</title>
        <authorList>
            <person name="Jackman S.D."/>
            <person name="Warren R.L."/>
            <person name="Gibb E.A."/>
            <person name="Vandervalk B.P."/>
            <person name="Mohamadi H."/>
            <person name="Chu J."/>
            <person name="Raymond A."/>
            <person name="Pleasance S."/>
            <person name="Coope R."/>
            <person name="Wildung M.R."/>
            <person name="Ritland C.E."/>
            <person name="Bousquet J."/>
            <person name="Jones S.J."/>
            <person name="Bohlmann J."/>
            <person name="Birol I."/>
        </authorList>
    </citation>
    <scope>NUCLEOTIDE SEQUENCE [LARGE SCALE GENOMIC DNA]</scope>
    <source>
        <tissue evidence="1">Flushing bud</tissue>
    </source>
</reference>
<dbReference type="AlphaFoldDB" id="A0A101LXP1"/>
<keyword evidence="1" id="KW-0496">Mitochondrion</keyword>
<sequence>MIIVGFGGFFPKTLKSLSSRLFVVRWDSLCPVGNLTAERIAATIFSLALNHHLFKRDQPDEKSYLYRSFKPLASLWGEEAKSKGPIRAFFPSLEDR</sequence>
<gene>
    <name evidence="1" type="ORF">ABT39_MTgene5454</name>
</gene>
<dbReference type="EMBL" id="LKAM01000007">
    <property type="protein sequence ID" value="KUM47269.1"/>
    <property type="molecule type" value="Genomic_DNA"/>
</dbReference>
<geneLocation type="mitochondrion" evidence="1"/>